<dbReference type="GO" id="GO:0003677">
    <property type="term" value="F:DNA binding"/>
    <property type="evidence" value="ECO:0007669"/>
    <property type="project" value="UniProtKB-KW"/>
</dbReference>
<dbReference type="GO" id="GO:0006260">
    <property type="term" value="P:DNA replication"/>
    <property type="evidence" value="ECO:0007669"/>
    <property type="project" value="UniProtKB-KW"/>
</dbReference>
<feature type="domain" description="DNA-directed DNA polymerase family B mitochondria/virus" evidence="9">
    <location>
        <begin position="14"/>
        <end position="80"/>
    </location>
</feature>
<dbReference type="Pfam" id="PF03175">
    <property type="entry name" value="DNA_pol_B_2"/>
    <property type="match status" value="1"/>
</dbReference>
<keyword evidence="3" id="KW-0808">Transferase</keyword>
<evidence type="ECO:0000256" key="8">
    <source>
        <dbReference type="ARBA" id="ARBA00049244"/>
    </source>
</evidence>
<dbReference type="AlphaFoldDB" id="A0A915HNU0"/>
<organism evidence="10 11">
    <name type="scientific">Romanomermis culicivorax</name>
    <name type="common">Nematode worm</name>
    <dbReference type="NCBI Taxonomy" id="13658"/>
    <lineage>
        <taxon>Eukaryota</taxon>
        <taxon>Metazoa</taxon>
        <taxon>Ecdysozoa</taxon>
        <taxon>Nematoda</taxon>
        <taxon>Enoplea</taxon>
        <taxon>Dorylaimia</taxon>
        <taxon>Mermithida</taxon>
        <taxon>Mermithoidea</taxon>
        <taxon>Mermithidae</taxon>
        <taxon>Romanomermis</taxon>
    </lineage>
</organism>
<protein>
    <recommendedName>
        <fullName evidence="2">DNA-directed DNA polymerase</fullName>
        <ecNumber evidence="2">2.7.7.7</ecNumber>
    </recommendedName>
</protein>
<comment type="similarity">
    <text evidence="1">Belongs to the DNA polymerase type-B family.</text>
</comment>
<keyword evidence="5" id="KW-0235">DNA replication</keyword>
<dbReference type="GO" id="GO:0000166">
    <property type="term" value="F:nucleotide binding"/>
    <property type="evidence" value="ECO:0007669"/>
    <property type="project" value="InterPro"/>
</dbReference>
<dbReference type="Proteomes" id="UP000887565">
    <property type="component" value="Unplaced"/>
</dbReference>
<keyword evidence="10" id="KW-1185">Reference proteome</keyword>
<evidence type="ECO:0000256" key="4">
    <source>
        <dbReference type="ARBA" id="ARBA00022695"/>
    </source>
</evidence>
<evidence type="ECO:0000256" key="3">
    <source>
        <dbReference type="ARBA" id="ARBA00022679"/>
    </source>
</evidence>
<name>A0A915HNU0_ROMCU</name>
<keyword evidence="6" id="KW-0239">DNA-directed DNA polymerase</keyword>
<dbReference type="EC" id="2.7.7.7" evidence="2"/>
<dbReference type="GO" id="GO:0003887">
    <property type="term" value="F:DNA-directed DNA polymerase activity"/>
    <property type="evidence" value="ECO:0007669"/>
    <property type="project" value="UniProtKB-KW"/>
</dbReference>
<evidence type="ECO:0000256" key="1">
    <source>
        <dbReference type="ARBA" id="ARBA00005755"/>
    </source>
</evidence>
<dbReference type="WBParaSite" id="nRc.2.0.1.t03176-RA">
    <property type="protein sequence ID" value="nRc.2.0.1.t03176-RA"/>
    <property type="gene ID" value="nRc.2.0.1.g03176"/>
</dbReference>
<accession>A0A915HNU0</accession>
<reference evidence="11" key="1">
    <citation type="submission" date="2022-11" db="UniProtKB">
        <authorList>
            <consortium name="WormBaseParasite"/>
        </authorList>
    </citation>
    <scope>IDENTIFICATION</scope>
</reference>
<dbReference type="PANTHER" id="PTHR33568">
    <property type="entry name" value="DNA POLYMERASE"/>
    <property type="match status" value="1"/>
</dbReference>
<keyword evidence="7" id="KW-0238">DNA-binding</keyword>
<comment type="catalytic activity">
    <reaction evidence="8">
        <text>DNA(n) + a 2'-deoxyribonucleoside 5'-triphosphate = DNA(n+1) + diphosphate</text>
        <dbReference type="Rhea" id="RHEA:22508"/>
        <dbReference type="Rhea" id="RHEA-COMP:17339"/>
        <dbReference type="Rhea" id="RHEA-COMP:17340"/>
        <dbReference type="ChEBI" id="CHEBI:33019"/>
        <dbReference type="ChEBI" id="CHEBI:61560"/>
        <dbReference type="ChEBI" id="CHEBI:173112"/>
        <dbReference type="EC" id="2.7.7.7"/>
    </reaction>
</comment>
<evidence type="ECO:0000256" key="2">
    <source>
        <dbReference type="ARBA" id="ARBA00012417"/>
    </source>
</evidence>
<sequence length="125" mass="14973">MKPAAWAAFLEWYNKKIETESQFNFDKELLDYCHSDVQVLWQCCMKFRDILMEETDVDPFEKSITIASTFNLVFQYLFLKPNSIGKYSNSWHRKFTQFWTLDNEKMGIAEGSRRDLPIDMKHEIL</sequence>
<evidence type="ECO:0000256" key="6">
    <source>
        <dbReference type="ARBA" id="ARBA00022932"/>
    </source>
</evidence>
<evidence type="ECO:0000259" key="9">
    <source>
        <dbReference type="Pfam" id="PF03175"/>
    </source>
</evidence>
<dbReference type="PANTHER" id="PTHR33568:SF3">
    <property type="entry name" value="DNA-DIRECTED DNA POLYMERASE"/>
    <property type="match status" value="1"/>
</dbReference>
<keyword evidence="4" id="KW-0548">Nucleotidyltransferase</keyword>
<proteinExistence type="inferred from homology"/>
<evidence type="ECO:0000313" key="10">
    <source>
        <dbReference type="Proteomes" id="UP000887565"/>
    </source>
</evidence>
<evidence type="ECO:0000256" key="5">
    <source>
        <dbReference type="ARBA" id="ARBA00022705"/>
    </source>
</evidence>
<dbReference type="InterPro" id="IPR004868">
    <property type="entry name" value="DNA-dir_DNA_pol_B_mt/vir"/>
</dbReference>
<evidence type="ECO:0000256" key="7">
    <source>
        <dbReference type="ARBA" id="ARBA00023125"/>
    </source>
</evidence>
<evidence type="ECO:0000313" key="11">
    <source>
        <dbReference type="WBParaSite" id="nRc.2.0.1.t03176-RA"/>
    </source>
</evidence>